<reference evidence="1 2" key="3">
    <citation type="journal article" date="1996" name="Virology">
        <title>Analysis of 94 kb of the chlorella virus PBCV-1 330-kb genome: map positions 88 to 182.</title>
        <authorList>
            <person name="Lu Z."/>
            <person name="Li Y."/>
            <person name="Que Q."/>
            <person name="Kutish G.F."/>
            <person name="Rock D.L."/>
            <person name="Van Etten J.L."/>
        </authorList>
    </citation>
    <scope>NUCLEOTIDE SEQUENCE [LARGE SCALE GENOMIC DNA]</scope>
</reference>
<dbReference type="RefSeq" id="NP_048591.1">
    <property type="nucleotide sequence ID" value="NC_000852.5"/>
</dbReference>
<reference evidence="1 2" key="4">
    <citation type="journal article" date="1996" name="Virology">
        <title>Analysis of 76 kb of the chlorella virus PBCV-1 330-kb genome: map positions 182 to 258.</title>
        <authorList>
            <person name="Kutish G.F."/>
            <person name="Li Y."/>
            <person name="Lu Z."/>
            <person name="Furuta M."/>
            <person name="Rock D.L."/>
            <person name="Van Etten J.L."/>
        </authorList>
    </citation>
    <scope>NUCLEOTIDE SEQUENCE [LARGE SCALE GENOMIC DNA]</scope>
</reference>
<name>Q84563_PBCV1</name>
<reference evidence="1 2" key="7">
    <citation type="journal article" date="2000" name="Virology">
        <title>Characterization of a beta-1,3-glucanase encoded by chlorella virus PBCV-1.</title>
        <authorList>
            <person name="Sun L."/>
            <person name="Gurnon J.R."/>
            <person name="Adams B.J."/>
            <person name="Graves M.V."/>
            <person name="Van Etten J.L."/>
        </authorList>
    </citation>
    <scope>NUCLEOTIDE SEQUENCE [LARGE SCALE GENOMIC DNA]</scope>
</reference>
<dbReference type="PIR" id="T17734">
    <property type="entry name" value="T17734"/>
</dbReference>
<reference evidence="1 2" key="8">
    <citation type="journal article" date="2010" name="J. Virol.">
        <title>Microarray analysis of Paramecium bursaria chlorella virus 1 transcription.</title>
        <authorList>
            <person name="Yanai-Balser G.M."/>
            <person name="Duncan G.A."/>
            <person name="Eudy J.D."/>
            <person name="Wang D."/>
            <person name="Li X."/>
            <person name="Agarkova I.V."/>
            <person name="Dunigan D.D."/>
            <person name="Van Etten J.L."/>
        </authorList>
    </citation>
    <scope>NUCLEOTIDE SEQUENCE [LARGE SCALE GENOMIC DNA]</scope>
</reference>
<evidence type="ECO:0000313" key="1">
    <source>
        <dbReference type="EMBL" id="AAC96611.1"/>
    </source>
</evidence>
<organismHost>
    <name type="scientific">Chlorella</name>
    <dbReference type="NCBI Taxonomy" id="3071"/>
</organismHost>
<reference evidence="1 2" key="1">
    <citation type="journal article" date="1995" name="Virology">
        <title>Analysis of 45 kb of DNA located at the left end of the chlorella virus PBCV-1 genome.</title>
        <authorList>
            <person name="Lu Z."/>
            <person name="Li Y."/>
            <person name="Zhang Y."/>
            <person name="Kutish G.F."/>
            <person name="Rock D.L."/>
            <person name="Van Etten J.L."/>
        </authorList>
    </citation>
    <scope>NUCLEOTIDE SEQUENCE [LARGE SCALE GENOMIC DNA]</scope>
</reference>
<dbReference type="Proteomes" id="UP000000862">
    <property type="component" value="Segment"/>
</dbReference>
<protein>
    <submittedName>
        <fullName evidence="1">Uncharacterized protein</fullName>
    </submittedName>
</protein>
<accession>Q84563</accession>
<reference evidence="1 2" key="2">
    <citation type="journal article" date="1995" name="Virology">
        <title>Analysis of 43 kb of the Chlorella virus PBCV-1 330-kb genome: map positions 45 to 88.</title>
        <authorList>
            <person name="Li Y."/>
            <person name="Lu Z."/>
            <person name="Burbank D.E."/>
            <person name="Kutish G.F."/>
            <person name="Rock D.L."/>
            <person name="Van Etten J.L."/>
        </authorList>
    </citation>
    <scope>NUCLEOTIDE SEQUENCE [LARGE SCALE GENOMIC DNA]</scope>
</reference>
<dbReference type="EMBL" id="JF411744">
    <property type="protein sequence ID" value="AAC96611.1"/>
    <property type="molecule type" value="Genomic_DNA"/>
</dbReference>
<reference evidence="1 2" key="5">
    <citation type="journal article" date="1997" name="Virology">
        <title>Analysis of 74 kb of DNA located at the right end of the 330-kb chlorella virus PBCV-1 genome.</title>
        <authorList>
            <person name="Li Y."/>
            <person name="Lu Z."/>
            <person name="Sun L."/>
            <person name="Ropp S."/>
            <person name="Kutish G.F."/>
            <person name="Rock D.L."/>
            <person name="Van Etten J.L."/>
        </authorList>
    </citation>
    <scope>NUCLEOTIDE SEQUENCE [LARGE SCALE GENOMIC DNA]</scope>
</reference>
<dbReference type="KEGG" id="vg:918372"/>
<organism evidence="1 2">
    <name type="scientific">Paramecium bursaria Chlorella virus 1</name>
    <name type="common">PBCV-1</name>
    <dbReference type="NCBI Taxonomy" id="10506"/>
    <lineage>
        <taxon>Viruses</taxon>
        <taxon>Varidnaviria</taxon>
        <taxon>Bamfordvirae</taxon>
        <taxon>Nucleocytoviricota</taxon>
        <taxon>Megaviricetes</taxon>
        <taxon>Algavirales</taxon>
        <taxon>Phycodnaviridae</taxon>
        <taxon>Chlorovirus</taxon>
        <taxon>Chlorovirus vanettense</taxon>
    </lineage>
</organism>
<proteinExistence type="predicted"/>
<gene>
    <name evidence="1" type="primary">A243R</name>
</gene>
<evidence type="ECO:0000313" key="2">
    <source>
        <dbReference type="Proteomes" id="UP000000862"/>
    </source>
</evidence>
<dbReference type="OrthoDB" id="29998at10239"/>
<reference evidence="1 2" key="6">
    <citation type="journal article" date="1999" name="Virology">
        <title>Chlorella virus PBCV-1 encodes a functional homospermidine synthase.</title>
        <authorList>
            <person name="Kaiser A."/>
            <person name="Vollmert M."/>
            <person name="Tholl D."/>
            <person name="Graves M.V."/>
            <person name="Gurnon J.R."/>
            <person name="Xing W."/>
            <person name="Lisec A.D."/>
            <person name="Nickerson K.W."/>
            <person name="Van Etten J.L."/>
        </authorList>
    </citation>
    <scope>NUCLEOTIDE SEQUENCE [LARGE SCALE GENOMIC DNA]</scope>
</reference>
<keyword evidence="2" id="KW-1185">Reference proteome</keyword>
<dbReference type="GeneID" id="918372"/>
<sequence length="302" mass="36101">MTLKEDLENVSHNIGYLYTPGSHHTTTRIIPATRLFSNVHKNRLSHGKNVLKTKLNELQKTKKMILKEHLPRNRNMKLLDVRLKYNLPYIYRRELKLHDTLMAREFEKVQSVIVWNFRAILDRIGELDRPGSFMDIYIKNGPICSTKPMKLERGESVEKKVAYRDEKKRWEKDNKKGFAALRNLEIHVHQIYFASKQMDVLFNIYQTYLDLYGQKRSDKFNDIYRISKWICDRYTILENHLKIATKCNATENALFHETLQVWGTNKNYKLLKSFLLKKYVGFYNKNEQLRYLEQINSVNKHL</sequence>